<dbReference type="Proteomes" id="UP000247811">
    <property type="component" value="Unassembled WGS sequence"/>
</dbReference>
<dbReference type="OrthoDB" id="9816564at2"/>
<reference evidence="1 2" key="1">
    <citation type="submission" date="2018-05" db="EMBL/GenBank/DDBJ databases">
        <title>Genomic Encyclopedia of Type Strains, Phase IV (KMG-IV): sequencing the most valuable type-strain genomes for metagenomic binning, comparative biology and taxonomic classification.</title>
        <authorList>
            <person name="Goeker M."/>
        </authorList>
    </citation>
    <scope>NUCLEOTIDE SEQUENCE [LARGE SCALE GENOMIC DNA]</scope>
    <source>
        <strain evidence="1 2">DSM 566</strain>
    </source>
</reference>
<dbReference type="PANTHER" id="PTHR12993">
    <property type="entry name" value="N-ACETYLGLUCOSAMINYL-PHOSPHATIDYLINOSITOL DE-N-ACETYLASE-RELATED"/>
    <property type="match status" value="1"/>
</dbReference>
<name>A0A318H4R3_9BURK</name>
<accession>A0A318H4R3</accession>
<protein>
    <submittedName>
        <fullName evidence="1">LmbE family N-acetylglucosaminyl deacetylase</fullName>
    </submittedName>
</protein>
<dbReference type="EMBL" id="QJJS01000007">
    <property type="protein sequence ID" value="PXW96196.1"/>
    <property type="molecule type" value="Genomic_DNA"/>
</dbReference>
<organism evidence="1 2">
    <name type="scientific">Sphaerotilus hippei</name>
    <dbReference type="NCBI Taxonomy" id="744406"/>
    <lineage>
        <taxon>Bacteria</taxon>
        <taxon>Pseudomonadati</taxon>
        <taxon>Pseudomonadota</taxon>
        <taxon>Betaproteobacteria</taxon>
        <taxon>Burkholderiales</taxon>
        <taxon>Sphaerotilaceae</taxon>
        <taxon>Sphaerotilus</taxon>
    </lineage>
</organism>
<dbReference type="RefSeq" id="WP_110400615.1">
    <property type="nucleotide sequence ID" value="NZ_QJJS01000007.1"/>
</dbReference>
<dbReference type="Gene3D" id="3.40.50.10320">
    <property type="entry name" value="LmbE-like"/>
    <property type="match status" value="1"/>
</dbReference>
<dbReference type="InterPro" id="IPR024078">
    <property type="entry name" value="LmbE-like_dom_sf"/>
</dbReference>
<gene>
    <name evidence="1" type="ORF">C7444_107102</name>
</gene>
<dbReference type="Pfam" id="PF02585">
    <property type="entry name" value="PIG-L"/>
    <property type="match status" value="1"/>
</dbReference>
<dbReference type="GO" id="GO:0016811">
    <property type="term" value="F:hydrolase activity, acting on carbon-nitrogen (but not peptide) bonds, in linear amides"/>
    <property type="evidence" value="ECO:0007669"/>
    <property type="project" value="TreeGrafter"/>
</dbReference>
<evidence type="ECO:0000313" key="2">
    <source>
        <dbReference type="Proteomes" id="UP000247811"/>
    </source>
</evidence>
<dbReference type="PANTHER" id="PTHR12993:SF29">
    <property type="entry name" value="BLR3841 PROTEIN"/>
    <property type="match status" value="1"/>
</dbReference>
<proteinExistence type="predicted"/>
<comment type="caution">
    <text evidence="1">The sequence shown here is derived from an EMBL/GenBank/DDBJ whole genome shotgun (WGS) entry which is preliminary data.</text>
</comment>
<evidence type="ECO:0000313" key="1">
    <source>
        <dbReference type="EMBL" id="PXW96196.1"/>
    </source>
</evidence>
<dbReference type="AlphaFoldDB" id="A0A318H4R3"/>
<sequence length="289" mass="32402">MPVVEGLRRLLRRWVRPDARNSLAVALLLAGHDRWPRRVDQWQEARVLVLSPHPDDEAIGCAGAVLQHVAQGAAVHVVQLSDGALGDRRLHDPALDAPGREALQRRLRDTRRQEALAWGRAAGVTQVRFLEAPDGGIGPHEPQVRRLALWLDELQPRLIYLPFVTDLLEDHWQTSRLLAAALARCGAWQRSLVLRCYEVWAPLPANRVVELDDPLAERKQALLSIYASQLRDVDYRRAIAGLNTYRSMLLPDTGAGQAEAYVEASLPGWLDLIRRAAQPPHAPDTDRPR</sequence>
<dbReference type="SUPFAM" id="SSF102588">
    <property type="entry name" value="LmbE-like"/>
    <property type="match status" value="1"/>
</dbReference>
<keyword evidence="2" id="KW-1185">Reference proteome</keyword>
<dbReference type="InterPro" id="IPR003737">
    <property type="entry name" value="GlcNAc_PI_deacetylase-related"/>
</dbReference>